<feature type="region of interest" description="Disordered" evidence="1">
    <location>
        <begin position="22"/>
        <end position="41"/>
    </location>
</feature>
<keyword evidence="4" id="KW-1185">Reference proteome</keyword>
<dbReference type="Pfam" id="PF02801">
    <property type="entry name" value="Ketoacyl-synt_C"/>
    <property type="match status" value="1"/>
</dbReference>
<sequence>MGSARTPCRAAGHRTAKATIALGRGRSAGHRKGLPHSGNRPSAIGCAEAHGNAAPAGDISGLQAIGTRRPAGQPCLTGSIESTIGHPEAATGPAGLIKTALAVGFTLVSVASRVMATNADCRPDGVLVGERRVEEFLECHLRDGFVDRLPQRLDVGCRVFPARKRQRPEHQCAADQGGHDRGFGLALECPLELQLQHAADEFHRGDPVRPRGN</sequence>
<evidence type="ECO:0000256" key="1">
    <source>
        <dbReference type="SAM" id="MobiDB-lite"/>
    </source>
</evidence>
<gene>
    <name evidence="3" type="ORF">GPX89_26805</name>
</gene>
<evidence type="ECO:0000313" key="4">
    <source>
        <dbReference type="Proteomes" id="UP000466794"/>
    </source>
</evidence>
<protein>
    <recommendedName>
        <fullName evidence="2">Beta-ketoacyl synthase C-terminal domain-containing protein</fullName>
    </recommendedName>
</protein>
<dbReference type="EMBL" id="WRPP01000005">
    <property type="protein sequence ID" value="MVU80851.1"/>
    <property type="molecule type" value="Genomic_DNA"/>
</dbReference>
<feature type="domain" description="Beta-ketoacyl synthase C-terminal" evidence="2">
    <location>
        <begin position="12"/>
        <end position="103"/>
    </location>
</feature>
<dbReference type="Gene3D" id="3.40.47.10">
    <property type="match status" value="1"/>
</dbReference>
<dbReference type="InterPro" id="IPR014031">
    <property type="entry name" value="Ketoacyl_synth_C"/>
</dbReference>
<evidence type="ECO:0000259" key="2">
    <source>
        <dbReference type="Pfam" id="PF02801"/>
    </source>
</evidence>
<name>A0A7K1V2T3_9NOCA</name>
<dbReference type="Proteomes" id="UP000466794">
    <property type="component" value="Unassembled WGS sequence"/>
</dbReference>
<evidence type="ECO:0000313" key="3">
    <source>
        <dbReference type="EMBL" id="MVU80851.1"/>
    </source>
</evidence>
<organism evidence="3 4">
    <name type="scientific">Nocardia terrae</name>
    <dbReference type="NCBI Taxonomy" id="2675851"/>
    <lineage>
        <taxon>Bacteria</taxon>
        <taxon>Bacillati</taxon>
        <taxon>Actinomycetota</taxon>
        <taxon>Actinomycetes</taxon>
        <taxon>Mycobacteriales</taxon>
        <taxon>Nocardiaceae</taxon>
        <taxon>Nocardia</taxon>
    </lineage>
</organism>
<proteinExistence type="predicted"/>
<comment type="caution">
    <text evidence="3">The sequence shown here is derived from an EMBL/GenBank/DDBJ whole genome shotgun (WGS) entry which is preliminary data.</text>
</comment>
<dbReference type="GO" id="GO:0016746">
    <property type="term" value="F:acyltransferase activity"/>
    <property type="evidence" value="ECO:0007669"/>
    <property type="project" value="InterPro"/>
</dbReference>
<accession>A0A7K1V2T3</accession>
<dbReference type="AlphaFoldDB" id="A0A7K1V2T3"/>
<dbReference type="InterPro" id="IPR016039">
    <property type="entry name" value="Thiolase-like"/>
</dbReference>
<dbReference type="SUPFAM" id="SSF53901">
    <property type="entry name" value="Thiolase-like"/>
    <property type="match status" value="1"/>
</dbReference>
<reference evidence="3 4" key="1">
    <citation type="submission" date="2019-12" db="EMBL/GenBank/DDBJ databases">
        <title>Nocardia sp. nov. ET3-3 isolated from soil.</title>
        <authorList>
            <person name="Kanchanasin P."/>
            <person name="Tanasupawat S."/>
            <person name="Yuki M."/>
            <person name="Kudo T."/>
        </authorList>
    </citation>
    <scope>NUCLEOTIDE SEQUENCE [LARGE SCALE GENOMIC DNA]</scope>
    <source>
        <strain evidence="3 4">ET3-3</strain>
    </source>
</reference>